<feature type="region of interest" description="Disordered" evidence="3">
    <location>
        <begin position="104"/>
        <end position="124"/>
    </location>
</feature>
<evidence type="ECO:0000313" key="5">
    <source>
        <dbReference type="Proteomes" id="UP001501218"/>
    </source>
</evidence>
<dbReference type="Pfam" id="PF01730">
    <property type="entry name" value="UreF"/>
    <property type="match status" value="1"/>
</dbReference>
<keyword evidence="2" id="KW-0143">Chaperone</keyword>
<protein>
    <submittedName>
        <fullName evidence="4">Urease accessory UreF family protein</fullName>
    </submittedName>
</protein>
<reference evidence="4 5" key="1">
    <citation type="journal article" date="2019" name="Int. J. Syst. Evol. Microbiol.">
        <title>The Global Catalogue of Microorganisms (GCM) 10K type strain sequencing project: providing services to taxonomists for standard genome sequencing and annotation.</title>
        <authorList>
            <consortium name="The Broad Institute Genomics Platform"/>
            <consortium name="The Broad Institute Genome Sequencing Center for Infectious Disease"/>
            <person name="Wu L."/>
            <person name="Ma J."/>
        </authorList>
    </citation>
    <scope>NUCLEOTIDE SEQUENCE [LARGE SCALE GENOMIC DNA]</scope>
    <source>
        <strain evidence="4 5">JCM 16221</strain>
    </source>
</reference>
<evidence type="ECO:0000256" key="3">
    <source>
        <dbReference type="SAM" id="MobiDB-lite"/>
    </source>
</evidence>
<dbReference type="PIRSF" id="PIRSF009467">
    <property type="entry name" value="Ureas_acces_UreF"/>
    <property type="match status" value="1"/>
</dbReference>
<dbReference type="PANTHER" id="PTHR33620:SF1">
    <property type="entry name" value="UREASE ACCESSORY PROTEIN F"/>
    <property type="match status" value="1"/>
</dbReference>
<evidence type="ECO:0000313" key="4">
    <source>
        <dbReference type="EMBL" id="GAA2363414.1"/>
    </source>
</evidence>
<dbReference type="PANTHER" id="PTHR33620">
    <property type="entry name" value="UREASE ACCESSORY PROTEIN F"/>
    <property type="match status" value="1"/>
</dbReference>
<keyword evidence="5" id="KW-1185">Reference proteome</keyword>
<proteinExistence type="predicted"/>
<dbReference type="Proteomes" id="UP001501218">
    <property type="component" value="Unassembled WGS sequence"/>
</dbReference>
<evidence type="ECO:0000256" key="2">
    <source>
        <dbReference type="ARBA" id="ARBA00023186"/>
    </source>
</evidence>
<name>A0ABN3GX35_9PSEU</name>
<gene>
    <name evidence="4" type="ORF">GCM10009854_48910</name>
</gene>
<sequence length="247" mass="25336">MGTTTRENRRTRKEVGVNAGGLAVLALADARFPGGGHAHSGGVEEAASRGLITDIAGLQEFLRDRLHTVGVVQAVFAAAATHTAAHDCNRARWAPLDVELDARTPSPAQREASRAQGRGTVRAGRAAWPSPALDALVTACPRPHHPIVLGVLTAAAGACPRDAALAAGYQAISGPSSAGVRLLGLDPMAVNAAVAGLGDELDDIADHAAGSAGTDPADLPAPGAPALDLFAEEHDRHHRERVRLFAS</sequence>
<evidence type="ECO:0000256" key="1">
    <source>
        <dbReference type="ARBA" id="ARBA00022988"/>
    </source>
</evidence>
<accession>A0ABN3GX35</accession>
<comment type="caution">
    <text evidence="4">The sequence shown here is derived from an EMBL/GenBank/DDBJ whole genome shotgun (WGS) entry which is preliminary data.</text>
</comment>
<keyword evidence="1" id="KW-0996">Nickel insertion</keyword>
<dbReference type="EMBL" id="BAAARA010000024">
    <property type="protein sequence ID" value="GAA2363414.1"/>
    <property type="molecule type" value="Genomic_DNA"/>
</dbReference>
<dbReference type="Gene3D" id="1.10.4190.10">
    <property type="entry name" value="Urease accessory protein UreF"/>
    <property type="match status" value="1"/>
</dbReference>
<dbReference type="RefSeq" id="WP_344137728.1">
    <property type="nucleotide sequence ID" value="NZ_BAAARA010000024.1"/>
</dbReference>
<organism evidence="4 5">
    <name type="scientific">Saccharopolyspora halophila</name>
    <dbReference type="NCBI Taxonomy" id="405551"/>
    <lineage>
        <taxon>Bacteria</taxon>
        <taxon>Bacillati</taxon>
        <taxon>Actinomycetota</taxon>
        <taxon>Actinomycetes</taxon>
        <taxon>Pseudonocardiales</taxon>
        <taxon>Pseudonocardiaceae</taxon>
        <taxon>Saccharopolyspora</taxon>
    </lineage>
</organism>
<dbReference type="InterPro" id="IPR038277">
    <property type="entry name" value="UreF_sf"/>
</dbReference>
<dbReference type="InterPro" id="IPR002639">
    <property type="entry name" value="UreF"/>
</dbReference>